<protein>
    <submittedName>
        <fullName evidence="4">MarR family transcriptional regulator</fullName>
    </submittedName>
</protein>
<dbReference type="PANTHER" id="PTHR42756:SF1">
    <property type="entry name" value="TRANSCRIPTIONAL REPRESSOR OF EMRAB OPERON"/>
    <property type="match status" value="1"/>
</dbReference>
<dbReference type="EMBL" id="VBSP01000008">
    <property type="protein sequence ID" value="TLQ48779.1"/>
    <property type="molecule type" value="Genomic_DNA"/>
</dbReference>
<evidence type="ECO:0000313" key="5">
    <source>
        <dbReference type="Proteomes" id="UP000306420"/>
    </source>
</evidence>
<keyword evidence="2" id="KW-0238">DNA-binding</keyword>
<dbReference type="PANTHER" id="PTHR42756">
    <property type="entry name" value="TRANSCRIPTIONAL REGULATOR, MARR"/>
    <property type="match status" value="1"/>
</dbReference>
<comment type="caution">
    <text evidence="4">The sequence shown here is derived from an EMBL/GenBank/DDBJ whole genome shotgun (WGS) entry which is preliminary data.</text>
</comment>
<gene>
    <name evidence="4" type="ORF">FEZ33_03770</name>
</gene>
<dbReference type="OrthoDB" id="5461037at2"/>
<evidence type="ECO:0000256" key="3">
    <source>
        <dbReference type="ARBA" id="ARBA00023163"/>
    </source>
</evidence>
<dbReference type="GO" id="GO:0003677">
    <property type="term" value="F:DNA binding"/>
    <property type="evidence" value="ECO:0007669"/>
    <property type="project" value="UniProtKB-KW"/>
</dbReference>
<organism evidence="4 5">
    <name type="scientific">Ruoffia tabacinasalis</name>
    <dbReference type="NCBI Taxonomy" id="87458"/>
    <lineage>
        <taxon>Bacteria</taxon>
        <taxon>Bacillati</taxon>
        <taxon>Bacillota</taxon>
        <taxon>Bacilli</taxon>
        <taxon>Lactobacillales</taxon>
        <taxon>Aerococcaceae</taxon>
        <taxon>Ruoffia</taxon>
    </lineage>
</organism>
<reference evidence="4 5" key="1">
    <citation type="submission" date="2019-05" db="EMBL/GenBank/DDBJ databases">
        <title>The metagenome of a microbial culture collection derived from dairy environment covers the genomic content of the human microbiome.</title>
        <authorList>
            <person name="Roder T."/>
            <person name="Wuthrich D."/>
            <person name="Sattari Z."/>
            <person name="Von Ah U."/>
            <person name="Bar C."/>
            <person name="Ronchi F."/>
            <person name="Macpherson A.J."/>
            <person name="Ganal-Vonarburg S.C."/>
            <person name="Bruggmann R."/>
            <person name="Vergeres G."/>
        </authorList>
    </citation>
    <scope>NUCLEOTIDE SEQUENCE [LARGE SCALE GENOMIC DNA]</scope>
    <source>
        <strain evidence="4 5">FAM 24227</strain>
    </source>
</reference>
<evidence type="ECO:0000256" key="2">
    <source>
        <dbReference type="ARBA" id="ARBA00023125"/>
    </source>
</evidence>
<dbReference type="SUPFAM" id="SSF46785">
    <property type="entry name" value="Winged helix' DNA-binding domain"/>
    <property type="match status" value="1"/>
</dbReference>
<dbReference type="InterPro" id="IPR036388">
    <property type="entry name" value="WH-like_DNA-bd_sf"/>
</dbReference>
<dbReference type="PROSITE" id="PS01117">
    <property type="entry name" value="HTH_MARR_1"/>
    <property type="match status" value="1"/>
</dbReference>
<dbReference type="InterPro" id="IPR023187">
    <property type="entry name" value="Tscrpt_reg_MarR-type_CS"/>
</dbReference>
<dbReference type="RefSeq" id="WP_138404067.1">
    <property type="nucleotide sequence ID" value="NZ_CP144682.1"/>
</dbReference>
<dbReference type="AlphaFoldDB" id="A0A5R9EHM4"/>
<name>A0A5R9EHM4_9LACT</name>
<dbReference type="PROSITE" id="PS50995">
    <property type="entry name" value="HTH_MARR_2"/>
    <property type="match status" value="1"/>
</dbReference>
<accession>A0A5R9EHM4</accession>
<evidence type="ECO:0000313" key="4">
    <source>
        <dbReference type="EMBL" id="TLQ48779.1"/>
    </source>
</evidence>
<dbReference type="Pfam" id="PF12802">
    <property type="entry name" value="MarR_2"/>
    <property type="match status" value="1"/>
</dbReference>
<sequence>MDKGTVTKINDYLVQIFNEVLLIEENSLRQSEFSDLTIKEMHTIEAIGLEGDLSSSQVAEKLSVTKGTLSVSIQNLVTKGYVERVRLEEDRRVVRLKLSKKGKLLFRLHRKFHLDMVRDTIAGLDKEEAEMLIKGLGNLHNFLNDIKEKL</sequence>
<dbReference type="GO" id="GO:0003700">
    <property type="term" value="F:DNA-binding transcription factor activity"/>
    <property type="evidence" value="ECO:0007669"/>
    <property type="project" value="InterPro"/>
</dbReference>
<dbReference type="InterPro" id="IPR000835">
    <property type="entry name" value="HTH_MarR-typ"/>
</dbReference>
<dbReference type="InterPro" id="IPR036390">
    <property type="entry name" value="WH_DNA-bd_sf"/>
</dbReference>
<evidence type="ECO:0000256" key="1">
    <source>
        <dbReference type="ARBA" id="ARBA00023015"/>
    </source>
</evidence>
<keyword evidence="3" id="KW-0804">Transcription</keyword>
<dbReference type="Gene3D" id="1.10.10.10">
    <property type="entry name" value="Winged helix-like DNA-binding domain superfamily/Winged helix DNA-binding domain"/>
    <property type="match status" value="1"/>
</dbReference>
<dbReference type="SMART" id="SM00347">
    <property type="entry name" value="HTH_MARR"/>
    <property type="match status" value="1"/>
</dbReference>
<dbReference type="Proteomes" id="UP000306420">
    <property type="component" value="Unassembled WGS sequence"/>
</dbReference>
<keyword evidence="1" id="KW-0805">Transcription regulation</keyword>
<dbReference type="PRINTS" id="PR00598">
    <property type="entry name" value="HTHMARR"/>
</dbReference>
<proteinExistence type="predicted"/>